<organism evidence="1 2">
    <name type="scientific">Salegentibacter flavus</name>
    <dbReference type="NCBI Taxonomy" id="287099"/>
    <lineage>
        <taxon>Bacteria</taxon>
        <taxon>Pseudomonadati</taxon>
        <taxon>Bacteroidota</taxon>
        <taxon>Flavobacteriia</taxon>
        <taxon>Flavobacteriales</taxon>
        <taxon>Flavobacteriaceae</taxon>
        <taxon>Salegentibacter</taxon>
    </lineage>
</organism>
<accession>A0A1I5B714</accession>
<dbReference type="STRING" id="287099.SAMN05660413_02222"/>
<dbReference type="RefSeq" id="WP_093409545.1">
    <property type="nucleotide sequence ID" value="NZ_FOVL01000013.1"/>
</dbReference>
<name>A0A1I5B714_9FLAO</name>
<reference evidence="1 2" key="1">
    <citation type="submission" date="2016-10" db="EMBL/GenBank/DDBJ databases">
        <authorList>
            <person name="de Groot N.N."/>
        </authorList>
    </citation>
    <scope>NUCLEOTIDE SEQUENCE [LARGE SCALE GENOMIC DNA]</scope>
    <source>
        <strain evidence="1 2">DSM 17794</strain>
    </source>
</reference>
<sequence length="67" mass="8072">MSKQKQLKRLILFSLTKKYVEDGVNLHQRLAIELFFQKMQEKNEAMVQLTSFKAKKLLRNIEKKINY</sequence>
<dbReference type="EMBL" id="FOVL01000013">
    <property type="protein sequence ID" value="SFN70493.1"/>
    <property type="molecule type" value="Genomic_DNA"/>
</dbReference>
<dbReference type="OrthoDB" id="704021at2"/>
<proteinExistence type="predicted"/>
<dbReference type="Proteomes" id="UP000199153">
    <property type="component" value="Unassembled WGS sequence"/>
</dbReference>
<dbReference type="AlphaFoldDB" id="A0A1I5B714"/>
<keyword evidence="2" id="KW-1185">Reference proteome</keyword>
<protein>
    <submittedName>
        <fullName evidence="1">Uncharacterized protein</fullName>
    </submittedName>
</protein>
<evidence type="ECO:0000313" key="2">
    <source>
        <dbReference type="Proteomes" id="UP000199153"/>
    </source>
</evidence>
<evidence type="ECO:0000313" key="1">
    <source>
        <dbReference type="EMBL" id="SFN70493.1"/>
    </source>
</evidence>
<gene>
    <name evidence="1" type="ORF">SAMN05660413_02222</name>
</gene>